<keyword evidence="1" id="KW-0812">Transmembrane</keyword>
<comment type="caution">
    <text evidence="3">The sequence shown here is derived from an EMBL/GenBank/DDBJ whole genome shotgun (WGS) entry which is preliminary data.</text>
</comment>
<dbReference type="InterPro" id="IPR051311">
    <property type="entry name" value="DedA_domain"/>
</dbReference>
<dbReference type="InterPro" id="IPR032816">
    <property type="entry name" value="VTT_dom"/>
</dbReference>
<keyword evidence="1" id="KW-0472">Membrane</keyword>
<feature type="domain" description="VTT" evidence="2">
    <location>
        <begin position="57"/>
        <end position="155"/>
    </location>
</feature>
<dbReference type="EMBL" id="JACIDJ010000001">
    <property type="protein sequence ID" value="MBB3897534.1"/>
    <property type="molecule type" value="Genomic_DNA"/>
</dbReference>
<dbReference type="GO" id="GO:0005886">
    <property type="term" value="C:plasma membrane"/>
    <property type="evidence" value="ECO:0007669"/>
    <property type="project" value="TreeGrafter"/>
</dbReference>
<keyword evidence="1" id="KW-1133">Transmembrane helix</keyword>
<reference evidence="3 4" key="1">
    <citation type="submission" date="2020-08" db="EMBL/GenBank/DDBJ databases">
        <title>Genomic Encyclopedia of Type Strains, Phase IV (KMG-IV): sequencing the most valuable type-strain genomes for metagenomic binning, comparative biology and taxonomic classification.</title>
        <authorList>
            <person name="Goeker M."/>
        </authorList>
    </citation>
    <scope>NUCLEOTIDE SEQUENCE [LARGE SCALE GENOMIC DNA]</scope>
    <source>
        <strain evidence="3 4">DSM 19979</strain>
    </source>
</reference>
<proteinExistence type="predicted"/>
<dbReference type="Proteomes" id="UP000553193">
    <property type="component" value="Unassembled WGS sequence"/>
</dbReference>
<dbReference type="Pfam" id="PF09335">
    <property type="entry name" value="VTT_dom"/>
    <property type="match status" value="1"/>
</dbReference>
<feature type="transmembrane region" description="Helical" evidence="1">
    <location>
        <begin position="171"/>
        <end position="191"/>
    </location>
</feature>
<evidence type="ECO:0000313" key="3">
    <source>
        <dbReference type="EMBL" id="MBB3897534.1"/>
    </source>
</evidence>
<dbReference type="PANTHER" id="PTHR42709:SF11">
    <property type="entry name" value="DEDA FAMILY PROTEIN"/>
    <property type="match status" value="1"/>
</dbReference>
<name>A0A840AB92_9PROT</name>
<gene>
    <name evidence="3" type="ORF">GGQ83_000960</name>
</gene>
<keyword evidence="4" id="KW-1185">Reference proteome</keyword>
<dbReference type="AlphaFoldDB" id="A0A840AB92"/>
<accession>A0A840AB92</accession>
<evidence type="ECO:0000256" key="1">
    <source>
        <dbReference type="SAM" id="Phobius"/>
    </source>
</evidence>
<dbReference type="PANTHER" id="PTHR42709">
    <property type="entry name" value="ALKALINE PHOSPHATASE LIKE PROTEIN"/>
    <property type="match status" value="1"/>
</dbReference>
<organism evidence="3 4">
    <name type="scientific">Roseococcus suduntuyensis</name>
    <dbReference type="NCBI Taxonomy" id="455361"/>
    <lineage>
        <taxon>Bacteria</taxon>
        <taxon>Pseudomonadati</taxon>
        <taxon>Pseudomonadota</taxon>
        <taxon>Alphaproteobacteria</taxon>
        <taxon>Acetobacterales</taxon>
        <taxon>Roseomonadaceae</taxon>
        <taxon>Roseococcus</taxon>
    </lineage>
</organism>
<evidence type="ECO:0000313" key="4">
    <source>
        <dbReference type="Proteomes" id="UP000553193"/>
    </source>
</evidence>
<dbReference type="RefSeq" id="WP_184382452.1">
    <property type="nucleotide sequence ID" value="NZ_JACIDJ010000001.1"/>
</dbReference>
<feature type="transmembrane region" description="Helical" evidence="1">
    <location>
        <begin position="136"/>
        <end position="159"/>
    </location>
</feature>
<feature type="transmembrane region" description="Helical" evidence="1">
    <location>
        <begin position="52"/>
        <end position="73"/>
    </location>
</feature>
<sequence>MIRSLYDWTLSLARTPHALWALAVVSFLESSVFPIPPDVLMIPMIIARPSRAFVIAGVAMVTSVLGGVAGYFIGYGMFETLGRPVLEFYGKAAYFEEFSSHYNEWGAWAVLIAGVTPFPYKVITILSGATALSLPVFIVASIAARGLRFFLVAALLWKFGPPIQQFIEKRLGLMFTLFVVLLVGGFVALRFL</sequence>
<evidence type="ECO:0000259" key="2">
    <source>
        <dbReference type="Pfam" id="PF09335"/>
    </source>
</evidence>
<protein>
    <submittedName>
        <fullName evidence="3">Membrane protein YqaA with SNARE-associated domain</fullName>
    </submittedName>
</protein>